<reference evidence="1 2" key="1">
    <citation type="journal article" date="2015" name="Genome Biol.">
        <title>Comparative genomics of Steinernema reveals deeply conserved gene regulatory networks.</title>
        <authorList>
            <person name="Dillman A.R."/>
            <person name="Macchietto M."/>
            <person name="Porter C.F."/>
            <person name="Rogers A."/>
            <person name="Williams B."/>
            <person name="Antoshechkin I."/>
            <person name="Lee M.M."/>
            <person name="Goodwin Z."/>
            <person name="Lu X."/>
            <person name="Lewis E.E."/>
            <person name="Goodrich-Blair H."/>
            <person name="Stock S.P."/>
            <person name="Adams B.J."/>
            <person name="Sternberg P.W."/>
            <person name="Mortazavi A."/>
        </authorList>
    </citation>
    <scope>NUCLEOTIDE SEQUENCE [LARGE SCALE GENOMIC DNA]</scope>
    <source>
        <strain evidence="1 2">ALL</strain>
    </source>
</reference>
<name>A0A4U8UHJ6_STECR</name>
<organism evidence="1 2">
    <name type="scientific">Steinernema carpocapsae</name>
    <name type="common">Entomopathogenic nematode</name>
    <dbReference type="NCBI Taxonomy" id="34508"/>
    <lineage>
        <taxon>Eukaryota</taxon>
        <taxon>Metazoa</taxon>
        <taxon>Ecdysozoa</taxon>
        <taxon>Nematoda</taxon>
        <taxon>Chromadorea</taxon>
        <taxon>Rhabditida</taxon>
        <taxon>Tylenchina</taxon>
        <taxon>Panagrolaimomorpha</taxon>
        <taxon>Strongyloidoidea</taxon>
        <taxon>Steinernematidae</taxon>
        <taxon>Steinernema</taxon>
    </lineage>
</organism>
<dbReference type="AlphaFoldDB" id="A0A4U8UHJ6"/>
<dbReference type="EMBL" id="AZBU02000001">
    <property type="protein sequence ID" value="TMS32196.1"/>
    <property type="molecule type" value="Genomic_DNA"/>
</dbReference>
<evidence type="ECO:0000313" key="2">
    <source>
        <dbReference type="Proteomes" id="UP000298663"/>
    </source>
</evidence>
<accession>A0A4U8UHJ6</accession>
<keyword evidence="2" id="KW-1185">Reference proteome</keyword>
<dbReference type="Proteomes" id="UP000298663">
    <property type="component" value="Unassembled WGS sequence"/>
</dbReference>
<comment type="caution">
    <text evidence="1">The sequence shown here is derived from an EMBL/GenBank/DDBJ whole genome shotgun (WGS) entry which is preliminary data.</text>
</comment>
<evidence type="ECO:0000313" key="1">
    <source>
        <dbReference type="EMBL" id="TMS32196.1"/>
    </source>
</evidence>
<sequence length="337" mass="39883">MGTVLYLIPYFEIHNDRICKTNFTKKTKYFELNELSGTLACCVNTCSVSNNLITKLLCQKPDVHIFGRLLYRPIYLDHELDHEEYEQALQNLGIQFEFARISFRTNRLQYSYLGNRFPKYYADFLKRFFLSKYTRGLELYGLPISLSNFSYNLEEILLRFCLSDHFGYLESEYFTVSCDFVAIVFQSFKLKNCVFDVKPRFLWVSINQEEVYKLAEKLDIKLLHNVENRYKHAILFWKRVNHNFVPSMVVDIHIARTDNNVPKFYVVVFLHKYSQIDLKSFFNLSSSPVALTRLTYLYGADGQTESEVGWLLECLWMLNFSFLETQYLANLFQIAVL</sequence>
<reference evidence="1 2" key="2">
    <citation type="journal article" date="2019" name="G3 (Bethesda)">
        <title>Hybrid Assembly of the Genome of the Entomopathogenic Nematode Steinernema carpocapsae Identifies the X-Chromosome.</title>
        <authorList>
            <person name="Serra L."/>
            <person name="Macchietto M."/>
            <person name="Macias-Munoz A."/>
            <person name="McGill C.J."/>
            <person name="Rodriguez I.M."/>
            <person name="Rodriguez B."/>
            <person name="Murad R."/>
            <person name="Mortazavi A."/>
        </authorList>
    </citation>
    <scope>NUCLEOTIDE SEQUENCE [LARGE SCALE GENOMIC DNA]</scope>
    <source>
        <strain evidence="1 2">ALL</strain>
    </source>
</reference>
<gene>
    <name evidence="1" type="ORF">L596_000071</name>
</gene>
<proteinExistence type="predicted"/>
<protein>
    <submittedName>
        <fullName evidence="1">Uncharacterized protein</fullName>
    </submittedName>
</protein>